<feature type="region of interest" description="Disordered" evidence="1">
    <location>
        <begin position="435"/>
        <end position="457"/>
    </location>
</feature>
<proteinExistence type="predicted"/>
<accession>A0AA88TGV2</accession>
<feature type="region of interest" description="Disordered" evidence="1">
    <location>
        <begin position="146"/>
        <end position="193"/>
    </location>
</feature>
<feature type="compositionally biased region" description="Polar residues" evidence="1">
    <location>
        <begin position="760"/>
        <end position="775"/>
    </location>
</feature>
<name>A0AA88TGV2_9TELE</name>
<dbReference type="AlphaFoldDB" id="A0AA88TGV2"/>
<dbReference type="Proteomes" id="UP001187343">
    <property type="component" value="Unassembled WGS sequence"/>
</dbReference>
<keyword evidence="3" id="KW-1185">Reference proteome</keyword>
<dbReference type="EMBL" id="JAUYZG010000016">
    <property type="protein sequence ID" value="KAK2886005.1"/>
    <property type="molecule type" value="Genomic_DNA"/>
</dbReference>
<feature type="region of interest" description="Disordered" evidence="1">
    <location>
        <begin position="504"/>
        <end position="676"/>
    </location>
</feature>
<feature type="compositionally biased region" description="Polar residues" evidence="1">
    <location>
        <begin position="515"/>
        <end position="527"/>
    </location>
</feature>
<feature type="region of interest" description="Disordered" evidence="1">
    <location>
        <begin position="103"/>
        <end position="132"/>
    </location>
</feature>
<protein>
    <submittedName>
        <fullName evidence="2">Uncharacterized protein</fullName>
    </submittedName>
</protein>
<feature type="compositionally biased region" description="Polar residues" evidence="1">
    <location>
        <begin position="664"/>
        <end position="676"/>
    </location>
</feature>
<evidence type="ECO:0000313" key="3">
    <source>
        <dbReference type="Proteomes" id="UP001187343"/>
    </source>
</evidence>
<feature type="region of interest" description="Disordered" evidence="1">
    <location>
        <begin position="74"/>
        <end position="93"/>
    </location>
</feature>
<feature type="region of interest" description="Disordered" evidence="1">
    <location>
        <begin position="690"/>
        <end position="812"/>
    </location>
</feature>
<feature type="region of interest" description="Disordered" evidence="1">
    <location>
        <begin position="470"/>
        <end position="491"/>
    </location>
</feature>
<feature type="compositionally biased region" description="Basic and acidic residues" evidence="1">
    <location>
        <begin position="702"/>
        <end position="712"/>
    </location>
</feature>
<evidence type="ECO:0000256" key="1">
    <source>
        <dbReference type="SAM" id="MobiDB-lite"/>
    </source>
</evidence>
<gene>
    <name evidence="2" type="ORF">Q8A67_016842</name>
</gene>
<comment type="caution">
    <text evidence="2">The sequence shown here is derived from an EMBL/GenBank/DDBJ whole genome shotgun (WGS) entry which is preliminary data.</text>
</comment>
<evidence type="ECO:0000313" key="2">
    <source>
        <dbReference type="EMBL" id="KAK2886005.1"/>
    </source>
</evidence>
<sequence>MLSLSVVLRRSKNFTSRGAVRMPPAVPFNHGPGFGKPTKIEPESYSIIPSCGIQRRRAACFEHSNFFKVNVRVPPAETPSQGHPGDAARQGAGQAVVRLSTLRQPAPEDQPGSATSSFGGPGGEEREGRRRPRALFFFFFPPTGRTERERRCPAGGETRGIRVPSGSRAARPAGGWRSAVPQGPPSPRDGRETRIHRGAARGGALPEAVPAPPFPLGRGLGRPALVTRQGCFSVAGAATDGRRRKRAPGGWRAPCPPRIRARPRAPVPFRTAALDRASMPPTNLWAELAVSRTQKASRVHHAHGGRRGGRAGTRLWRAMLSDRVSGLRGLPALGLTCWDEARTSGPLGARQPSLWYTARPFCFGTCRAAALDRASMPPTNLRAEAAREASRVHRAQGGRRGGRAGDPTLGVRCFPIGEQDRAPGGLTTIFRVQGHFGPVSRPPRGSLSGQSEQDRAPGGLTTIFRVQGHFGSVSRPPRGSLSGQSEQDRAPGGLTTIFRVQGHFGSVSRPPRGSLSGQNPGSSTPSALRSAADGGARSPAREGASRGLVVRPRKENEVTTQLDSPPRETPGAPTPGSIGPRGPAKPKAPSDPGSSTPSALRSAADGGARFPAREGASRGLVVRPRKENEVTTQLDSPPREMPGAPTPGSIGPRGPEIRSPKVENGQSLTRYNSAVLRPNSSKLGSVVDLRGAYRTTPTPTDEGARFPAREGASRGLVVRPRKENEITTQLDSPPRETPGAPTPGSIGPRGPEVRSPKVENGQSLTPYNSPVSLPNASKFGGPVELRGGYRTTLPPSLWAPGPGRYTPPKFNI</sequence>
<organism evidence="2 3">
    <name type="scientific">Cirrhinus molitorella</name>
    <name type="common">mud carp</name>
    <dbReference type="NCBI Taxonomy" id="172907"/>
    <lineage>
        <taxon>Eukaryota</taxon>
        <taxon>Metazoa</taxon>
        <taxon>Chordata</taxon>
        <taxon>Craniata</taxon>
        <taxon>Vertebrata</taxon>
        <taxon>Euteleostomi</taxon>
        <taxon>Actinopterygii</taxon>
        <taxon>Neopterygii</taxon>
        <taxon>Teleostei</taxon>
        <taxon>Ostariophysi</taxon>
        <taxon>Cypriniformes</taxon>
        <taxon>Cyprinidae</taxon>
        <taxon>Labeoninae</taxon>
        <taxon>Labeonini</taxon>
        <taxon>Cirrhinus</taxon>
    </lineage>
</organism>
<reference evidence="2" key="1">
    <citation type="submission" date="2023-08" db="EMBL/GenBank/DDBJ databases">
        <title>Chromosome-level Genome Assembly of mud carp (Cirrhinus molitorella).</title>
        <authorList>
            <person name="Liu H."/>
        </authorList>
    </citation>
    <scope>NUCLEOTIDE SEQUENCE</scope>
    <source>
        <strain evidence="2">Prfri</strain>
        <tissue evidence="2">Muscle</tissue>
    </source>
</reference>